<keyword evidence="4" id="KW-1185">Reference proteome</keyword>
<dbReference type="Gene3D" id="3.30.420.180">
    <property type="entry name" value="CobE/GbiG C-terminal domain"/>
    <property type="match status" value="1"/>
</dbReference>
<dbReference type="Pfam" id="PF01890">
    <property type="entry name" value="CbiG_C"/>
    <property type="match status" value="1"/>
</dbReference>
<proteinExistence type="predicted"/>
<feature type="region of interest" description="Disordered" evidence="1">
    <location>
        <begin position="1"/>
        <end position="32"/>
    </location>
</feature>
<dbReference type="InterPro" id="IPR036518">
    <property type="entry name" value="CobE/GbiG_C_sf"/>
</dbReference>
<organism evidence="3 4">
    <name type="scientific">Streptomyces daqingensis</name>
    <dbReference type="NCBI Taxonomy" id="1472640"/>
    <lineage>
        <taxon>Bacteria</taxon>
        <taxon>Bacillati</taxon>
        <taxon>Actinomycetota</taxon>
        <taxon>Actinomycetes</taxon>
        <taxon>Kitasatosporales</taxon>
        <taxon>Streptomycetaceae</taxon>
        <taxon>Streptomyces</taxon>
    </lineage>
</organism>
<sequence>MKGPHADAGAAAHRDAPAAPVRPSGLPSPQRMLTVGVGASRGVGSGEVLELVERVLAEGGLPVDCVKELATVDAKAGEPGLLAAAERLRVPLRTFPSAELCAVEVPTPSVLTRTAVATPSVAEAAALLAAGEGGRLLVRKTPSARPGSTAMATAAVATAAMPSAVGAPLGVPAERAYGRTAGGPDGPADSTTGPGGHAP</sequence>
<protein>
    <recommendedName>
        <fullName evidence="2">CobE/GbiG C-terminal domain-containing protein</fullName>
    </recommendedName>
</protein>
<feature type="domain" description="CobE/GbiG C-terminal" evidence="2">
    <location>
        <begin position="33"/>
        <end position="157"/>
    </location>
</feature>
<feature type="region of interest" description="Disordered" evidence="1">
    <location>
        <begin position="175"/>
        <end position="199"/>
    </location>
</feature>
<evidence type="ECO:0000313" key="3">
    <source>
        <dbReference type="EMBL" id="GGO51672.1"/>
    </source>
</evidence>
<evidence type="ECO:0000313" key="4">
    <source>
        <dbReference type="Proteomes" id="UP000631535"/>
    </source>
</evidence>
<reference evidence="4" key="1">
    <citation type="journal article" date="2019" name="Int. J. Syst. Evol. Microbiol.">
        <title>The Global Catalogue of Microorganisms (GCM) 10K type strain sequencing project: providing services to taxonomists for standard genome sequencing and annotation.</title>
        <authorList>
            <consortium name="The Broad Institute Genomics Platform"/>
            <consortium name="The Broad Institute Genome Sequencing Center for Infectious Disease"/>
            <person name="Wu L."/>
            <person name="Ma J."/>
        </authorList>
    </citation>
    <scope>NUCLEOTIDE SEQUENCE [LARGE SCALE GENOMIC DNA]</scope>
    <source>
        <strain evidence="4">CGMCC 4.7178</strain>
    </source>
</reference>
<evidence type="ECO:0000259" key="2">
    <source>
        <dbReference type="Pfam" id="PF01890"/>
    </source>
</evidence>
<dbReference type="Proteomes" id="UP000631535">
    <property type="component" value="Unassembled WGS sequence"/>
</dbReference>
<dbReference type="SUPFAM" id="SSF159664">
    <property type="entry name" value="CobE/GbiG C-terminal domain-like"/>
    <property type="match status" value="1"/>
</dbReference>
<evidence type="ECO:0000256" key="1">
    <source>
        <dbReference type="SAM" id="MobiDB-lite"/>
    </source>
</evidence>
<accession>A0ABQ2MGJ1</accession>
<dbReference type="PANTHER" id="PTHR37477:SF1">
    <property type="entry name" value="COBALT-PRECORRIN-5A HYDROLASE"/>
    <property type="match status" value="1"/>
</dbReference>
<comment type="caution">
    <text evidence="3">The sequence shown here is derived from an EMBL/GenBank/DDBJ whole genome shotgun (WGS) entry which is preliminary data.</text>
</comment>
<dbReference type="InterPro" id="IPR052553">
    <property type="entry name" value="CbiG_hydrolase"/>
</dbReference>
<feature type="compositionally biased region" description="Low complexity" evidence="1">
    <location>
        <begin position="6"/>
        <end position="23"/>
    </location>
</feature>
<gene>
    <name evidence="3" type="ORF">GCM10012287_34240</name>
</gene>
<dbReference type="EMBL" id="BMMP01000010">
    <property type="protein sequence ID" value="GGO51672.1"/>
    <property type="molecule type" value="Genomic_DNA"/>
</dbReference>
<dbReference type="PANTHER" id="PTHR37477">
    <property type="entry name" value="COBALT-PRECORRIN-5A HYDROLASE"/>
    <property type="match status" value="1"/>
</dbReference>
<name>A0ABQ2MGJ1_9ACTN</name>
<dbReference type="RefSeq" id="WP_189037998.1">
    <property type="nucleotide sequence ID" value="NZ_BMMP01000010.1"/>
</dbReference>
<dbReference type="InterPro" id="IPR002750">
    <property type="entry name" value="CobE/GbiG_C"/>
</dbReference>